<evidence type="ECO:0000256" key="6">
    <source>
        <dbReference type="SAM" id="Phobius"/>
    </source>
</evidence>
<feature type="domain" description="ABC3 transporter permease C-terminal" evidence="7">
    <location>
        <begin position="672"/>
        <end position="784"/>
    </location>
</feature>
<dbReference type="InterPro" id="IPR003838">
    <property type="entry name" value="ABC3_permease_C"/>
</dbReference>
<feature type="transmembrane region" description="Helical" evidence="6">
    <location>
        <begin position="668"/>
        <end position="692"/>
    </location>
</feature>
<evidence type="ECO:0000259" key="7">
    <source>
        <dbReference type="Pfam" id="PF02687"/>
    </source>
</evidence>
<keyword evidence="4 6" id="KW-1133">Transmembrane helix</keyword>
<feature type="transmembrane region" description="Helical" evidence="6">
    <location>
        <begin position="419"/>
        <end position="443"/>
    </location>
</feature>
<feature type="transmembrane region" description="Helical" evidence="6">
    <location>
        <begin position="20"/>
        <end position="41"/>
    </location>
</feature>
<dbReference type="RefSeq" id="WP_317487790.1">
    <property type="nucleotide sequence ID" value="NZ_CP136051.1"/>
</dbReference>
<evidence type="ECO:0000256" key="4">
    <source>
        <dbReference type="ARBA" id="ARBA00022989"/>
    </source>
</evidence>
<feature type="domain" description="MacB-like periplasmic core" evidence="8">
    <location>
        <begin position="430"/>
        <end position="634"/>
    </location>
</feature>
<organism evidence="9 10">
    <name type="scientific">Imperialibacter roseus</name>
    <dbReference type="NCBI Taxonomy" id="1324217"/>
    <lineage>
        <taxon>Bacteria</taxon>
        <taxon>Pseudomonadati</taxon>
        <taxon>Bacteroidota</taxon>
        <taxon>Cytophagia</taxon>
        <taxon>Cytophagales</taxon>
        <taxon>Flammeovirgaceae</taxon>
        <taxon>Imperialibacter</taxon>
    </lineage>
</organism>
<dbReference type="InterPro" id="IPR025857">
    <property type="entry name" value="MacB_PCD"/>
</dbReference>
<protein>
    <submittedName>
        <fullName evidence="9">ABC transporter permease</fullName>
    </submittedName>
</protein>
<reference evidence="9 10" key="1">
    <citation type="journal article" date="2023" name="Microbiol. Resour. Announc.">
        <title>Complete Genome Sequence of Imperialibacter roseus strain P4T.</title>
        <authorList>
            <person name="Tizabi D.R."/>
            <person name="Bachvaroff T."/>
            <person name="Hill R.T."/>
        </authorList>
    </citation>
    <scope>NUCLEOTIDE SEQUENCE [LARGE SCALE GENOMIC DNA]</scope>
    <source>
        <strain evidence="9 10">P4T</strain>
    </source>
</reference>
<evidence type="ECO:0000256" key="1">
    <source>
        <dbReference type="ARBA" id="ARBA00004651"/>
    </source>
</evidence>
<dbReference type="Pfam" id="PF02687">
    <property type="entry name" value="FtsX"/>
    <property type="match status" value="2"/>
</dbReference>
<feature type="domain" description="ABC3 transporter permease C-terminal" evidence="7">
    <location>
        <begin position="286"/>
        <end position="400"/>
    </location>
</feature>
<evidence type="ECO:0000256" key="2">
    <source>
        <dbReference type="ARBA" id="ARBA00022475"/>
    </source>
</evidence>
<name>A0ABZ0IIY8_9BACT</name>
<feature type="transmembrane region" description="Helical" evidence="6">
    <location>
        <begin position="374"/>
        <end position="398"/>
    </location>
</feature>
<keyword evidence="10" id="KW-1185">Reference proteome</keyword>
<feature type="transmembrane region" description="Helical" evidence="6">
    <location>
        <begin position="280"/>
        <end position="300"/>
    </location>
</feature>
<dbReference type="Proteomes" id="UP001302349">
    <property type="component" value="Chromosome"/>
</dbReference>
<dbReference type="Pfam" id="PF12704">
    <property type="entry name" value="MacB_PCD"/>
    <property type="match status" value="2"/>
</dbReference>
<evidence type="ECO:0000313" key="9">
    <source>
        <dbReference type="EMBL" id="WOK04995.1"/>
    </source>
</evidence>
<feature type="transmembrane region" description="Helical" evidence="6">
    <location>
        <begin position="754"/>
        <end position="777"/>
    </location>
</feature>
<dbReference type="InterPro" id="IPR050250">
    <property type="entry name" value="Macrolide_Exporter_MacB"/>
</dbReference>
<keyword evidence="5 6" id="KW-0472">Membrane</keyword>
<keyword evidence="2" id="KW-1003">Cell membrane</keyword>
<gene>
    <name evidence="9" type="ORF">RT717_18090</name>
</gene>
<proteinExistence type="predicted"/>
<dbReference type="EMBL" id="CP136051">
    <property type="protein sequence ID" value="WOK04995.1"/>
    <property type="molecule type" value="Genomic_DNA"/>
</dbReference>
<evidence type="ECO:0000313" key="10">
    <source>
        <dbReference type="Proteomes" id="UP001302349"/>
    </source>
</evidence>
<feature type="transmembrane region" description="Helical" evidence="6">
    <location>
        <begin position="720"/>
        <end position="739"/>
    </location>
</feature>
<feature type="domain" description="MacB-like periplasmic core" evidence="8">
    <location>
        <begin position="21"/>
        <end position="235"/>
    </location>
</feature>
<comment type="subcellular location">
    <subcellularLocation>
        <location evidence="1">Cell membrane</location>
        <topology evidence="1">Multi-pass membrane protein</topology>
    </subcellularLocation>
</comment>
<sequence length="791" mass="88674">MLKSYLMVSIRHLMRQPTYAALNILGLTIGIVSSLLIILYLSQELSYDKHHAKADRIYRISSDIKEPDNAFRWAVTQLPLGRTLKAEFEEVEQYVRFIGNGRTKFIKDNINYFEEDVFQVDSTVFDVFSFDLISGNPSTALQNPSSMVISKTMADKIFKGENPVGQILKTDQNSFEITGVYEDLPKTSHIRPNAMMSASTSDRNNSQNWGGFGIYTYALLREGADPKVVETKLNDIIDKYVAVIFDQFDIVIRYEMIAIKDIHLYSTFEGEPESLGNIKYIYIFAAVALFLIVIASINYMNLSTARSMRRALEVGIRKVMGAQRGMLIGQFITESVVLTVISLVISLIVLAIAVPLFNGSLDTNLSLLDLLQPQLILVVLCILVLTGFVSGSYPAFYLSSFKPAAVLKGKGASRGGNQWLRRVLVGIQFAISIFMLIGTFIIYDQMQYLRSKDLGFDKDQVVRVVLDNQASREKYPVFRNSLMQNPNIKSVASSSTSPGNGYGKNVMSVETNEGVMENYGIDAYVVDYDFFPTLSIPFEKGRNISSQYPSDTATSVMVNEAMVARMGWEEPIGKKFQFDRDSTVFHRVVGVVRDFHQQSLYNPIEALMFIPGLNNSSVLIKTSEDLQASLAAIEASWNEVYPGIPFDATFLDEEFMEQYETDQLRGKLFLGFSLMMIFIACLGLLGLASFIAEQRTKEISIRKVLGANTGGLVTLLVKDFVWLVLIGAVPAFGLGYYFMNDWLKTFEYHVDINLLLFVVVLLIILVITVLTTGYHALRAANSNPANNLKYE</sequence>
<evidence type="ECO:0000259" key="8">
    <source>
        <dbReference type="Pfam" id="PF12704"/>
    </source>
</evidence>
<feature type="transmembrane region" description="Helical" evidence="6">
    <location>
        <begin position="327"/>
        <end position="354"/>
    </location>
</feature>
<accession>A0ABZ0IIY8</accession>
<keyword evidence="3 6" id="KW-0812">Transmembrane</keyword>
<evidence type="ECO:0000256" key="3">
    <source>
        <dbReference type="ARBA" id="ARBA00022692"/>
    </source>
</evidence>
<dbReference type="PANTHER" id="PTHR30572:SF18">
    <property type="entry name" value="ABC-TYPE MACROLIDE FAMILY EXPORT SYSTEM PERMEASE COMPONENT 2"/>
    <property type="match status" value="1"/>
</dbReference>
<evidence type="ECO:0000256" key="5">
    <source>
        <dbReference type="ARBA" id="ARBA00023136"/>
    </source>
</evidence>
<dbReference type="PANTHER" id="PTHR30572">
    <property type="entry name" value="MEMBRANE COMPONENT OF TRANSPORTER-RELATED"/>
    <property type="match status" value="1"/>
</dbReference>